<comment type="caution">
    <text evidence="1">The sequence shown here is derived from an EMBL/GenBank/DDBJ whole genome shotgun (WGS) entry which is preliminary data.</text>
</comment>
<protein>
    <submittedName>
        <fullName evidence="1">Uncharacterized protein</fullName>
    </submittedName>
</protein>
<dbReference type="AlphaFoldDB" id="A0A7D9KWH3"/>
<dbReference type="Proteomes" id="UP001152795">
    <property type="component" value="Unassembled WGS sequence"/>
</dbReference>
<organism evidence="1 2">
    <name type="scientific">Paramuricea clavata</name>
    <name type="common">Red gorgonian</name>
    <name type="synonym">Violescent sea-whip</name>
    <dbReference type="NCBI Taxonomy" id="317549"/>
    <lineage>
        <taxon>Eukaryota</taxon>
        <taxon>Metazoa</taxon>
        <taxon>Cnidaria</taxon>
        <taxon>Anthozoa</taxon>
        <taxon>Octocorallia</taxon>
        <taxon>Malacalcyonacea</taxon>
        <taxon>Plexauridae</taxon>
        <taxon>Paramuricea</taxon>
    </lineage>
</organism>
<sequence>MAEDHASKTKIKHRKFSQNNKKQAKHTKDVIQPRLPKTASEVSSNWKALSAVIQTNKEPKKTFKRKRLPNESKEFTNNKSKQMQRLQNVIKSGKDEIWFDDVDPDDLEKVAGVKQKKYSEDDDVHTHTRNEIRQHEVTAQEPRYTDTTCRGAYSTIF</sequence>
<name>A0A7D9KWH3_PARCT</name>
<dbReference type="EMBL" id="CACRXK020011530">
    <property type="protein sequence ID" value="CAB4021622.1"/>
    <property type="molecule type" value="Genomic_DNA"/>
</dbReference>
<gene>
    <name evidence="1" type="ORF">PACLA_8A056801</name>
</gene>
<keyword evidence="2" id="KW-1185">Reference proteome</keyword>
<reference evidence="1" key="1">
    <citation type="submission" date="2020-04" db="EMBL/GenBank/DDBJ databases">
        <authorList>
            <person name="Alioto T."/>
            <person name="Alioto T."/>
            <person name="Gomez Garrido J."/>
        </authorList>
    </citation>
    <scope>NUCLEOTIDE SEQUENCE</scope>
    <source>
        <strain evidence="1">A484AB</strain>
    </source>
</reference>
<proteinExistence type="predicted"/>
<evidence type="ECO:0000313" key="1">
    <source>
        <dbReference type="EMBL" id="CAB4021622.1"/>
    </source>
</evidence>
<accession>A0A7D9KWH3</accession>
<evidence type="ECO:0000313" key="2">
    <source>
        <dbReference type="Proteomes" id="UP001152795"/>
    </source>
</evidence>